<dbReference type="GO" id="GO:0005524">
    <property type="term" value="F:ATP binding"/>
    <property type="evidence" value="ECO:0007669"/>
    <property type="project" value="UniProtKB-KW"/>
</dbReference>
<dbReference type="GO" id="GO:0016887">
    <property type="term" value="F:ATP hydrolysis activity"/>
    <property type="evidence" value="ECO:0007669"/>
    <property type="project" value="InterPro"/>
</dbReference>
<dbReference type="PROSITE" id="PS50893">
    <property type="entry name" value="ABC_TRANSPORTER_2"/>
    <property type="match status" value="1"/>
</dbReference>
<sequence length="298" mass="33610">MIEILHLSKSFKNFKAVSDLNLEINNGQIMGLAGLNGAGKTTTIRAACGIIFPTSGTITVNNFDIVKEKIKASRNIGWVPELPNFEPDARPVPLLKYYAGFYGIKPDEAEKNAIEMMKQFDIYNYRNRKLKYYSQGMKKRFALIAAMIGNPDNYLFDETLNGLDPNGVKEVRDLIINLKKQGKSILLSSHILSELQNVADKIAIVKNGSVVKTLSRDDLMHLGTTGTKIHIKNPDAGMEKILSEFGEFTSDGTYYYIKNNGEVDVSELNRQLVIKNYRVDYISMENETLEDYFLNMVK</sequence>
<evidence type="ECO:0000256" key="1">
    <source>
        <dbReference type="ARBA" id="ARBA00005417"/>
    </source>
</evidence>
<dbReference type="Gene3D" id="3.40.50.300">
    <property type="entry name" value="P-loop containing nucleotide triphosphate hydrolases"/>
    <property type="match status" value="1"/>
</dbReference>
<keyword evidence="3" id="KW-0547">Nucleotide-binding</keyword>
<dbReference type="InterPro" id="IPR003439">
    <property type="entry name" value="ABC_transporter-like_ATP-bd"/>
</dbReference>
<dbReference type="Proteomes" id="UP000192050">
    <property type="component" value="Chromosome"/>
</dbReference>
<dbReference type="PANTHER" id="PTHR42711:SF5">
    <property type="entry name" value="ABC TRANSPORTER ATP-BINDING PROTEIN NATA"/>
    <property type="match status" value="1"/>
</dbReference>
<evidence type="ECO:0000256" key="2">
    <source>
        <dbReference type="ARBA" id="ARBA00022448"/>
    </source>
</evidence>
<dbReference type="InterPro" id="IPR017871">
    <property type="entry name" value="ABC_transporter-like_CS"/>
</dbReference>
<keyword evidence="4 7" id="KW-0067">ATP-binding</keyword>
<dbReference type="InterPro" id="IPR027417">
    <property type="entry name" value="P-loop_NTPase"/>
</dbReference>
<keyword evidence="2" id="KW-0813">Transport</keyword>
<dbReference type="SUPFAM" id="SSF52540">
    <property type="entry name" value="P-loop containing nucleoside triphosphate hydrolases"/>
    <property type="match status" value="1"/>
</dbReference>
<proteinExistence type="inferred from homology"/>
<dbReference type="InterPro" id="IPR003593">
    <property type="entry name" value="AAA+_ATPase"/>
</dbReference>
<dbReference type="Pfam" id="PF00005">
    <property type="entry name" value="ABC_tran"/>
    <property type="match status" value="1"/>
</dbReference>
<dbReference type="SMART" id="SM00382">
    <property type="entry name" value="AAA"/>
    <property type="match status" value="1"/>
</dbReference>
<evidence type="ECO:0000256" key="4">
    <source>
        <dbReference type="ARBA" id="ARBA00022840"/>
    </source>
</evidence>
<accession>A0A1V0N6F6</accession>
<evidence type="ECO:0000313" key="9">
    <source>
        <dbReference type="Proteomes" id="UP000546917"/>
    </source>
</evidence>
<gene>
    <name evidence="6" type="ORF">FAD_1827</name>
    <name evidence="7" type="ORF">HLB00_09770</name>
</gene>
<dbReference type="PANTHER" id="PTHR42711">
    <property type="entry name" value="ABC TRANSPORTER ATP-BINDING PROTEIN"/>
    <property type="match status" value="1"/>
</dbReference>
<dbReference type="KEGG" id="fai:FAD_1827"/>
<dbReference type="Proteomes" id="UP000546917">
    <property type="component" value="Unassembled WGS sequence"/>
</dbReference>
<dbReference type="EMBL" id="CP015363">
    <property type="protein sequence ID" value="ARD85666.1"/>
    <property type="molecule type" value="Genomic_DNA"/>
</dbReference>
<reference evidence="7 9" key="2">
    <citation type="submission" date="2020-05" db="EMBL/GenBank/DDBJ databases">
        <authorList>
            <person name="Zhang R."/>
        </authorList>
    </citation>
    <scope>NUCLEOTIDE SEQUENCE [LARGE SCALE GENOMIC DNA]</scope>
    <source>
        <strain evidence="7 9">DSM 28986</strain>
    </source>
</reference>
<reference evidence="6 8" key="1">
    <citation type="submission" date="2011-10" db="EMBL/GenBank/DDBJ databases">
        <title>Metabolic and evolutionary patterns in the extreme acidophile Ferroplasma acidiphilum.</title>
        <authorList>
            <person name="Golyshina O.V."/>
            <person name="Kozyavkin S.A."/>
            <person name="Tatusov R.L."/>
            <person name="Slesarev A.I."/>
            <person name="Golyshin P.N."/>
        </authorList>
    </citation>
    <scope>NUCLEOTIDE SEQUENCE [LARGE SCALE GENOMIC DNA]</scope>
    <source>
        <strain evidence="6">Berkeley</strain>
        <strain evidence="8">Y</strain>
    </source>
</reference>
<organism evidence="6 8">
    <name type="scientific">Ferroplasma acidiphilum</name>
    <dbReference type="NCBI Taxonomy" id="74969"/>
    <lineage>
        <taxon>Archaea</taxon>
        <taxon>Methanobacteriati</taxon>
        <taxon>Thermoplasmatota</taxon>
        <taxon>Thermoplasmata</taxon>
        <taxon>Thermoplasmatales</taxon>
        <taxon>Ferroplasmaceae</taxon>
        <taxon>Ferroplasma</taxon>
    </lineage>
</organism>
<dbReference type="PROSITE" id="PS00211">
    <property type="entry name" value="ABC_TRANSPORTER_1"/>
    <property type="match status" value="1"/>
</dbReference>
<protein>
    <submittedName>
        <fullName evidence="7">ABC transporter ATP-binding protein</fullName>
    </submittedName>
    <submittedName>
        <fullName evidence="6">ABC transporter ATPase</fullName>
    </submittedName>
</protein>
<evidence type="ECO:0000313" key="6">
    <source>
        <dbReference type="EMBL" id="ARD85666.1"/>
    </source>
</evidence>
<name>A0A1V0N6F6_9ARCH</name>
<dbReference type="CDD" id="cd03230">
    <property type="entry name" value="ABC_DR_subfamily_A"/>
    <property type="match status" value="1"/>
</dbReference>
<dbReference type="AlphaFoldDB" id="A0A1V0N6F6"/>
<dbReference type="GeneID" id="84218451"/>
<feature type="domain" description="ABC transporter" evidence="5">
    <location>
        <begin position="2"/>
        <end position="232"/>
    </location>
</feature>
<dbReference type="RefSeq" id="WP_081143111.1">
    <property type="nucleotide sequence ID" value="NZ_CP015363.1"/>
</dbReference>
<dbReference type="EMBL" id="JABGBP010000435">
    <property type="protein sequence ID" value="NOL61104.1"/>
    <property type="molecule type" value="Genomic_DNA"/>
</dbReference>
<evidence type="ECO:0000259" key="5">
    <source>
        <dbReference type="PROSITE" id="PS50893"/>
    </source>
</evidence>
<evidence type="ECO:0000313" key="7">
    <source>
        <dbReference type="EMBL" id="NOL61104.1"/>
    </source>
</evidence>
<evidence type="ECO:0000313" key="8">
    <source>
        <dbReference type="Proteomes" id="UP000192050"/>
    </source>
</evidence>
<dbReference type="STRING" id="74969.FAD_1827"/>
<dbReference type="InterPro" id="IPR050763">
    <property type="entry name" value="ABC_transporter_ATP-binding"/>
</dbReference>
<dbReference type="OrthoDB" id="87732at2157"/>
<keyword evidence="8" id="KW-1185">Reference proteome</keyword>
<comment type="similarity">
    <text evidence="1">Belongs to the ABC transporter superfamily.</text>
</comment>
<evidence type="ECO:0000256" key="3">
    <source>
        <dbReference type="ARBA" id="ARBA00022741"/>
    </source>
</evidence>